<feature type="transmembrane region" description="Helical" evidence="2">
    <location>
        <begin position="7"/>
        <end position="27"/>
    </location>
</feature>
<keyword evidence="2" id="KW-1133">Transmembrane helix</keyword>
<sequence length="445" mass="48551">MLLFTIYLILGIIGFPALVIFIVASVIGGTQGNAQPPQAAGAAPAAPGHPPAAPARPQRPAQGAGLWAWVRFIVESLGENAQVAMAIILIIVSILGGIFSGVMWWKDKDLVGAIQPIAWLLATSSLLFFIIATPDQRRRRALFTSSLLVVLALLVGVGDFVRNSWIQNTQEWYAVRLVVATKESTDGKPVFEWVIPTPNGTVISVTELFGPDIYRHRKVLRGAFIRPVGEVDPSGVKLGEDIALIYERGLNPNLTGYEFRKGDTSDTYVMRSQTLKGKDTTLARGEYLTLKDAAIAAEERELDRREAHVANVERAKELDEREHPEVAATVVGAPKGWNIHWWAIFAGILFAAAIVMLIIGIVRHWGGWAFVTLTTLLLVAAGFAGWQHYRQSAGPEVQVVITEPVPPPPVVVTKATAEGGMREVRAKLCANPVFDAEDRKRLRCP</sequence>
<organism evidence="3 4">
    <name type="scientific">Candidatus Uhrbacteria bacterium GW2011_GWA2_53_10</name>
    <dbReference type="NCBI Taxonomy" id="1618980"/>
    <lineage>
        <taxon>Bacteria</taxon>
        <taxon>Candidatus Uhriibacteriota</taxon>
    </lineage>
</organism>
<evidence type="ECO:0000313" key="3">
    <source>
        <dbReference type="EMBL" id="KKW32956.1"/>
    </source>
</evidence>
<accession>A0A0G1XPT6</accession>
<gene>
    <name evidence="3" type="ORF">UY77_C0009G0024</name>
</gene>
<dbReference type="Proteomes" id="UP000034711">
    <property type="component" value="Unassembled WGS sequence"/>
</dbReference>
<feature type="transmembrane region" description="Helical" evidence="2">
    <location>
        <begin position="83"/>
        <end position="105"/>
    </location>
</feature>
<keyword evidence="2" id="KW-0472">Membrane</keyword>
<protein>
    <submittedName>
        <fullName evidence="3">Uncharacterized protein</fullName>
    </submittedName>
</protein>
<name>A0A0G1XPT6_9BACT</name>
<feature type="transmembrane region" description="Helical" evidence="2">
    <location>
        <begin position="140"/>
        <end position="161"/>
    </location>
</feature>
<dbReference type="EMBL" id="LCRI01000009">
    <property type="protein sequence ID" value="KKW32956.1"/>
    <property type="molecule type" value="Genomic_DNA"/>
</dbReference>
<keyword evidence="2" id="KW-0812">Transmembrane</keyword>
<evidence type="ECO:0000256" key="2">
    <source>
        <dbReference type="SAM" id="Phobius"/>
    </source>
</evidence>
<comment type="caution">
    <text evidence="3">The sequence shown here is derived from an EMBL/GenBank/DDBJ whole genome shotgun (WGS) entry which is preliminary data.</text>
</comment>
<evidence type="ECO:0000313" key="4">
    <source>
        <dbReference type="Proteomes" id="UP000034711"/>
    </source>
</evidence>
<evidence type="ECO:0000256" key="1">
    <source>
        <dbReference type="SAM" id="MobiDB-lite"/>
    </source>
</evidence>
<feature type="compositionally biased region" description="Low complexity" evidence="1">
    <location>
        <begin position="37"/>
        <end position="46"/>
    </location>
</feature>
<reference evidence="3 4" key="1">
    <citation type="journal article" date="2015" name="Nature">
        <title>rRNA introns, odd ribosomes, and small enigmatic genomes across a large radiation of phyla.</title>
        <authorList>
            <person name="Brown C.T."/>
            <person name="Hug L.A."/>
            <person name="Thomas B.C."/>
            <person name="Sharon I."/>
            <person name="Castelle C.J."/>
            <person name="Singh A."/>
            <person name="Wilkins M.J."/>
            <person name="Williams K.H."/>
            <person name="Banfield J.F."/>
        </authorList>
    </citation>
    <scope>NUCLEOTIDE SEQUENCE [LARGE SCALE GENOMIC DNA]</scope>
</reference>
<feature type="transmembrane region" description="Helical" evidence="2">
    <location>
        <begin position="117"/>
        <end position="134"/>
    </location>
</feature>
<feature type="transmembrane region" description="Helical" evidence="2">
    <location>
        <begin position="368"/>
        <end position="386"/>
    </location>
</feature>
<proteinExistence type="predicted"/>
<dbReference type="AlphaFoldDB" id="A0A0G1XPT6"/>
<feature type="transmembrane region" description="Helical" evidence="2">
    <location>
        <begin position="341"/>
        <end position="362"/>
    </location>
</feature>
<dbReference type="PATRIC" id="fig|1618980.3.peg.218"/>
<feature type="region of interest" description="Disordered" evidence="1">
    <location>
        <begin position="37"/>
        <end position="59"/>
    </location>
</feature>